<dbReference type="InterPro" id="IPR013087">
    <property type="entry name" value="Znf_C2H2_type"/>
</dbReference>
<dbReference type="Gene3D" id="3.30.160.60">
    <property type="entry name" value="Classic Zinc Finger"/>
    <property type="match status" value="2"/>
</dbReference>
<evidence type="ECO:0000256" key="1">
    <source>
        <dbReference type="PROSITE-ProRule" id="PRU00042"/>
    </source>
</evidence>
<dbReference type="AlphaFoldDB" id="A0A4Z0Z3C4"/>
<dbReference type="PROSITE" id="PS00028">
    <property type="entry name" value="ZINC_FINGER_C2H2_1"/>
    <property type="match status" value="1"/>
</dbReference>
<gene>
    <name evidence="4" type="ORF">E0Z10_g2024</name>
</gene>
<dbReference type="Pfam" id="PF00096">
    <property type="entry name" value="zf-C2H2"/>
    <property type="match status" value="1"/>
</dbReference>
<proteinExistence type="predicted"/>
<dbReference type="PROSITE" id="PS50157">
    <property type="entry name" value="ZINC_FINGER_C2H2_2"/>
    <property type="match status" value="1"/>
</dbReference>
<dbReference type="OrthoDB" id="6365676at2759"/>
<feature type="region of interest" description="Disordered" evidence="2">
    <location>
        <begin position="23"/>
        <end position="63"/>
    </location>
</feature>
<keyword evidence="1" id="KW-0479">Metal-binding</keyword>
<dbReference type="EMBL" id="SKBN01000023">
    <property type="protein sequence ID" value="TGJ86718.1"/>
    <property type="molecule type" value="Genomic_DNA"/>
</dbReference>
<dbReference type="SMART" id="SM00355">
    <property type="entry name" value="ZnF_C2H2"/>
    <property type="match status" value="3"/>
</dbReference>
<dbReference type="Proteomes" id="UP000297716">
    <property type="component" value="Unassembled WGS sequence"/>
</dbReference>
<organism evidence="4 5">
    <name type="scientific">Xylaria hypoxylon</name>
    <dbReference type="NCBI Taxonomy" id="37992"/>
    <lineage>
        <taxon>Eukaryota</taxon>
        <taxon>Fungi</taxon>
        <taxon>Dikarya</taxon>
        <taxon>Ascomycota</taxon>
        <taxon>Pezizomycotina</taxon>
        <taxon>Sordariomycetes</taxon>
        <taxon>Xylariomycetidae</taxon>
        <taxon>Xylariales</taxon>
        <taxon>Xylariaceae</taxon>
        <taxon>Xylaria</taxon>
    </lineage>
</organism>
<keyword evidence="1" id="KW-0862">Zinc</keyword>
<keyword evidence="5" id="KW-1185">Reference proteome</keyword>
<reference evidence="4 5" key="1">
    <citation type="submission" date="2019-03" db="EMBL/GenBank/DDBJ databases">
        <title>Draft genome sequence of Xylaria hypoxylon DSM 108379, a ubiquitous saprotrophic-parasitic fungi on hardwood.</title>
        <authorList>
            <person name="Buettner E."/>
            <person name="Leonhardt S."/>
            <person name="Gebauer A.M."/>
            <person name="Liers C."/>
            <person name="Hofrichter M."/>
            <person name="Kellner H."/>
        </authorList>
    </citation>
    <scope>NUCLEOTIDE SEQUENCE [LARGE SCALE GENOMIC DNA]</scope>
    <source>
        <strain evidence="4 5">DSM 108379</strain>
    </source>
</reference>
<protein>
    <recommendedName>
        <fullName evidence="3">C2H2-type domain-containing protein</fullName>
    </recommendedName>
</protein>
<sequence>MPRAKKPVSIKRFDHHVAHNAAAAMDHASASRATIAHEEESDEGLDSNSQADPSESELDVEPTSFPCRHCPRVYDKKYNLDKHISDTHIGTRCYWPGCGTTTKTEKELIHHFKDHHIEAINGGTQDVCCPWPGCGKTFSRRDTVQRCLKGHNNKACRGV</sequence>
<feature type="compositionally biased region" description="Low complexity" evidence="2">
    <location>
        <begin position="23"/>
        <end position="33"/>
    </location>
</feature>
<accession>A0A4Z0Z3C4</accession>
<comment type="caution">
    <text evidence="4">The sequence shown here is derived from an EMBL/GenBank/DDBJ whole genome shotgun (WGS) entry which is preliminary data.</text>
</comment>
<dbReference type="GO" id="GO:0008270">
    <property type="term" value="F:zinc ion binding"/>
    <property type="evidence" value="ECO:0007669"/>
    <property type="project" value="UniProtKB-KW"/>
</dbReference>
<feature type="domain" description="C2H2-type" evidence="3">
    <location>
        <begin position="65"/>
        <end position="93"/>
    </location>
</feature>
<evidence type="ECO:0000259" key="3">
    <source>
        <dbReference type="PROSITE" id="PS50157"/>
    </source>
</evidence>
<dbReference type="STRING" id="37992.A0A4Z0Z3C4"/>
<evidence type="ECO:0000313" key="4">
    <source>
        <dbReference type="EMBL" id="TGJ86718.1"/>
    </source>
</evidence>
<name>A0A4Z0Z3C4_9PEZI</name>
<evidence type="ECO:0000313" key="5">
    <source>
        <dbReference type="Proteomes" id="UP000297716"/>
    </source>
</evidence>
<keyword evidence="1" id="KW-0863">Zinc-finger</keyword>
<evidence type="ECO:0000256" key="2">
    <source>
        <dbReference type="SAM" id="MobiDB-lite"/>
    </source>
</evidence>